<dbReference type="EMBL" id="JBCGBO010000001">
    <property type="protein sequence ID" value="KAK9230210.1"/>
    <property type="molecule type" value="Genomic_DNA"/>
</dbReference>
<name>A0AAP0N4D6_9ROSI</name>
<evidence type="ECO:0000313" key="1">
    <source>
        <dbReference type="EMBL" id="KAK9230210.1"/>
    </source>
</evidence>
<comment type="caution">
    <text evidence="1">The sequence shown here is derived from an EMBL/GenBank/DDBJ whole genome shotgun (WGS) entry which is preliminary data.</text>
</comment>
<protein>
    <submittedName>
        <fullName evidence="1">Uncharacterized protein</fullName>
    </submittedName>
</protein>
<evidence type="ECO:0000313" key="2">
    <source>
        <dbReference type="Proteomes" id="UP001428341"/>
    </source>
</evidence>
<proteinExistence type="predicted"/>
<dbReference type="Proteomes" id="UP001428341">
    <property type="component" value="Unassembled WGS sequence"/>
</dbReference>
<sequence length="55" mass="6676">MYAVNLLKHSRIPFPEIYDPSFIPANYLPHANNVVKEIRKCYKAPRYYLFWLQVF</sequence>
<accession>A0AAP0N4D6</accession>
<dbReference type="AlphaFoldDB" id="A0AAP0N4D6"/>
<organism evidence="1 2">
    <name type="scientific">Citrus x changshan-huyou</name>
    <dbReference type="NCBI Taxonomy" id="2935761"/>
    <lineage>
        <taxon>Eukaryota</taxon>
        <taxon>Viridiplantae</taxon>
        <taxon>Streptophyta</taxon>
        <taxon>Embryophyta</taxon>
        <taxon>Tracheophyta</taxon>
        <taxon>Spermatophyta</taxon>
        <taxon>Magnoliopsida</taxon>
        <taxon>eudicotyledons</taxon>
        <taxon>Gunneridae</taxon>
        <taxon>Pentapetalae</taxon>
        <taxon>rosids</taxon>
        <taxon>malvids</taxon>
        <taxon>Sapindales</taxon>
        <taxon>Rutaceae</taxon>
        <taxon>Aurantioideae</taxon>
        <taxon>Citrus</taxon>
    </lineage>
</organism>
<keyword evidence="2" id="KW-1185">Reference proteome</keyword>
<reference evidence="1 2" key="1">
    <citation type="submission" date="2024-05" db="EMBL/GenBank/DDBJ databases">
        <title>Haplotype-resolved chromosome-level genome assembly of Huyou (Citrus changshanensis).</title>
        <authorList>
            <person name="Miao C."/>
            <person name="Chen W."/>
            <person name="Wu Y."/>
            <person name="Wang L."/>
            <person name="Zhao S."/>
            <person name="Grierson D."/>
            <person name="Xu C."/>
            <person name="Chen K."/>
        </authorList>
    </citation>
    <scope>NUCLEOTIDE SEQUENCE [LARGE SCALE GENOMIC DNA]</scope>
    <source>
        <strain evidence="1">01-14</strain>
        <tissue evidence="1">Leaf</tissue>
    </source>
</reference>
<gene>
    <name evidence="1" type="ORF">WN944_023177</name>
</gene>